<dbReference type="Proteomes" id="UP000677537">
    <property type="component" value="Unassembled WGS sequence"/>
</dbReference>
<evidence type="ECO:0000313" key="3">
    <source>
        <dbReference type="Proteomes" id="UP000677537"/>
    </source>
</evidence>
<comment type="caution">
    <text evidence="2">The sequence shown here is derived from an EMBL/GenBank/DDBJ whole genome shotgun (WGS) entry which is preliminary data.</text>
</comment>
<evidence type="ECO:0000313" key="2">
    <source>
        <dbReference type="EMBL" id="MBP0494525.1"/>
    </source>
</evidence>
<name>A0A940N3J4_9PROT</name>
<accession>A0A940N3J4</accession>
<sequence length="108" mass="11610">MWLAENWELLGDFLRVETGLNHPQAIRAAYNASLNPTPDPEEGDEEPTPAPIPVAQIIAATEAANPPTFTEIPPWKTDETETEAALVPAPLLPAVIRHTPGEPQLGTA</sequence>
<feature type="region of interest" description="Disordered" evidence="1">
    <location>
        <begin position="64"/>
        <end position="84"/>
    </location>
</feature>
<dbReference type="RefSeq" id="WP_209375258.1">
    <property type="nucleotide sequence ID" value="NZ_JAGIZA010000010.1"/>
</dbReference>
<evidence type="ECO:0000256" key="1">
    <source>
        <dbReference type="SAM" id="MobiDB-lite"/>
    </source>
</evidence>
<dbReference type="EMBL" id="JAGIZA010000010">
    <property type="protein sequence ID" value="MBP0494525.1"/>
    <property type="molecule type" value="Genomic_DNA"/>
</dbReference>
<gene>
    <name evidence="2" type="ORF">J5Y10_17210</name>
</gene>
<reference evidence="2" key="1">
    <citation type="submission" date="2021-03" db="EMBL/GenBank/DDBJ databases">
        <authorList>
            <person name="So Y."/>
        </authorList>
    </citation>
    <scope>NUCLEOTIDE SEQUENCE</scope>
    <source>
        <strain evidence="2">SG15</strain>
    </source>
</reference>
<organism evidence="2 3">
    <name type="scientific">Roseomonas indoligenes</name>
    <dbReference type="NCBI Taxonomy" id="2820811"/>
    <lineage>
        <taxon>Bacteria</taxon>
        <taxon>Pseudomonadati</taxon>
        <taxon>Pseudomonadota</taxon>
        <taxon>Alphaproteobacteria</taxon>
        <taxon>Acetobacterales</taxon>
        <taxon>Roseomonadaceae</taxon>
        <taxon>Roseomonas</taxon>
    </lineage>
</organism>
<dbReference type="AlphaFoldDB" id="A0A940N3J4"/>
<protein>
    <submittedName>
        <fullName evidence="2">Uncharacterized protein</fullName>
    </submittedName>
</protein>
<feature type="region of interest" description="Disordered" evidence="1">
    <location>
        <begin position="31"/>
        <end position="50"/>
    </location>
</feature>
<proteinExistence type="predicted"/>
<keyword evidence="3" id="KW-1185">Reference proteome</keyword>